<dbReference type="InterPro" id="IPR003599">
    <property type="entry name" value="Ig_sub"/>
</dbReference>
<dbReference type="InterPro" id="IPR007110">
    <property type="entry name" value="Ig-like_dom"/>
</dbReference>
<evidence type="ECO:0000256" key="2">
    <source>
        <dbReference type="ARBA" id="ARBA00023319"/>
    </source>
</evidence>
<dbReference type="InterPro" id="IPR036116">
    <property type="entry name" value="FN3_sf"/>
</dbReference>
<sequence>MKNKEQNKNDGLQKIKDVWSNREWTSDYVEDFLNDLTAYPDVPEQISEPPIVSASGRNWLTLTWLKPQSDVLAPVLAYKVEAWKMGADGGGFWNELGISATHSFDAFNLTPGCQYRFRVTPRNRYGWGESTMTTAPVTIGEHMGLPEFAEDLPGQLKVLVGSDVTLDGVVHSSTTPDLRWLKDGTILQIDESDRLETHFDEGKVSLTIHNIQLEDSGRYICEAINKVGRVSSYSRLMVVTDPKLIEADHGLRKITQEACPIVNTAPQFTMRLRDRRVQVSYPVRLTCQIVAFPVATVTWAKDDAQILPDGKTKVHSSTTPDLRWLKDGTILQIDESDRLETHFDEGKVSLTIHNIQLEDSGRYICEAINKVGRVSSYSRLMVVTDPKLIEADHGLRKITQEACPIVNTAPQFTMRLRDRRVQVSYPVRLTCQIVAFPVATVTWAKDDAQILPDDRHDFITDGNFYTLEISHTELTHSGDITASLPASNLRRGSAHVQGPDLIVDKGYSWLHCAGVHDRAALIVLPYESMRT</sequence>
<dbReference type="PANTHER" id="PTHR13817">
    <property type="entry name" value="TITIN"/>
    <property type="match status" value="1"/>
</dbReference>
<reference evidence="6" key="1">
    <citation type="submission" date="2025-08" db="UniProtKB">
        <authorList>
            <consortium name="RefSeq"/>
        </authorList>
    </citation>
    <scope>IDENTIFICATION</scope>
</reference>
<dbReference type="CDD" id="cd00096">
    <property type="entry name" value="Ig"/>
    <property type="match status" value="3"/>
</dbReference>
<dbReference type="InterPro" id="IPR013783">
    <property type="entry name" value="Ig-like_fold"/>
</dbReference>
<feature type="domain" description="Ig-like" evidence="3">
    <location>
        <begin position="266"/>
        <end position="384"/>
    </location>
</feature>
<keyword evidence="1" id="KW-0677">Repeat</keyword>
<dbReference type="Proteomes" id="UP000079169">
    <property type="component" value="Unplaced"/>
</dbReference>
<evidence type="ECO:0000259" key="3">
    <source>
        <dbReference type="PROSITE" id="PS50835"/>
    </source>
</evidence>
<dbReference type="Pfam" id="PF00041">
    <property type="entry name" value="fn3"/>
    <property type="match status" value="1"/>
</dbReference>
<dbReference type="AlphaFoldDB" id="A0A1S4EQQ6"/>
<dbReference type="InterPro" id="IPR003598">
    <property type="entry name" value="Ig_sub2"/>
</dbReference>
<feature type="domain" description="Ig-like" evidence="3">
    <location>
        <begin position="146"/>
        <end position="240"/>
    </location>
</feature>
<dbReference type="RefSeq" id="XP_017304392.2">
    <property type="nucleotide sequence ID" value="XM_017448903.2"/>
</dbReference>
<dbReference type="InterPro" id="IPR050964">
    <property type="entry name" value="Striated_Muscle_Regulatory"/>
</dbReference>
<dbReference type="GO" id="GO:0009653">
    <property type="term" value="P:anatomical structure morphogenesis"/>
    <property type="evidence" value="ECO:0007669"/>
    <property type="project" value="UniProtKB-ARBA"/>
</dbReference>
<evidence type="ECO:0000259" key="4">
    <source>
        <dbReference type="PROSITE" id="PS50853"/>
    </source>
</evidence>
<dbReference type="InterPro" id="IPR003961">
    <property type="entry name" value="FN3_dom"/>
</dbReference>
<dbReference type="SMART" id="SM00408">
    <property type="entry name" value="IGc2"/>
    <property type="match status" value="3"/>
</dbReference>
<dbReference type="GeneID" id="103521536"/>
<dbReference type="PROSITE" id="PS50853">
    <property type="entry name" value="FN3"/>
    <property type="match status" value="1"/>
</dbReference>
<dbReference type="PaxDb" id="121845-A0A1S4EQQ6"/>
<feature type="domain" description="Ig-like" evidence="3">
    <location>
        <begin position="410"/>
        <end position="481"/>
    </location>
</feature>
<proteinExistence type="predicted"/>
<dbReference type="SMART" id="SM00406">
    <property type="entry name" value="IGv"/>
    <property type="match status" value="2"/>
</dbReference>
<dbReference type="InterPro" id="IPR036179">
    <property type="entry name" value="Ig-like_dom_sf"/>
</dbReference>
<dbReference type="STRING" id="121845.A0A1S4EQQ6"/>
<dbReference type="FunFam" id="2.60.40.10:FF:000107">
    <property type="entry name" value="Myosin, light chain kinase a"/>
    <property type="match status" value="1"/>
</dbReference>
<evidence type="ECO:0000256" key="1">
    <source>
        <dbReference type="ARBA" id="ARBA00022737"/>
    </source>
</evidence>
<dbReference type="PROSITE" id="PS50835">
    <property type="entry name" value="IG_LIKE"/>
    <property type="match status" value="3"/>
</dbReference>
<keyword evidence="5" id="KW-1185">Reference proteome</keyword>
<dbReference type="InterPro" id="IPR013106">
    <property type="entry name" value="Ig_V-set"/>
</dbReference>
<evidence type="ECO:0000313" key="5">
    <source>
        <dbReference type="Proteomes" id="UP000079169"/>
    </source>
</evidence>
<dbReference type="SUPFAM" id="SSF48726">
    <property type="entry name" value="Immunoglobulin"/>
    <property type="match status" value="3"/>
</dbReference>
<dbReference type="GO" id="GO:0030154">
    <property type="term" value="P:cell differentiation"/>
    <property type="evidence" value="ECO:0007669"/>
    <property type="project" value="UniProtKB-ARBA"/>
</dbReference>
<protein>
    <submittedName>
        <fullName evidence="6">Muscle M-line assembly protein unc-89-like</fullName>
    </submittedName>
</protein>
<dbReference type="Pfam" id="PF07679">
    <property type="entry name" value="I-set"/>
    <property type="match status" value="3"/>
</dbReference>
<feature type="domain" description="Fibronectin type-III" evidence="4">
    <location>
        <begin position="46"/>
        <end position="142"/>
    </location>
</feature>
<dbReference type="InterPro" id="IPR013098">
    <property type="entry name" value="Ig_I-set"/>
</dbReference>
<accession>A0A1S4EQQ6</accession>
<dbReference type="CDD" id="cd00063">
    <property type="entry name" value="FN3"/>
    <property type="match status" value="1"/>
</dbReference>
<evidence type="ECO:0000313" key="6">
    <source>
        <dbReference type="RefSeq" id="XP_017304392.2"/>
    </source>
</evidence>
<dbReference type="PANTHER" id="PTHR13817:SF166">
    <property type="entry name" value="NEURONAL IGCAM-RELATED"/>
    <property type="match status" value="1"/>
</dbReference>
<gene>
    <name evidence="6" type="primary">LOC103521536</name>
</gene>
<dbReference type="SUPFAM" id="SSF49265">
    <property type="entry name" value="Fibronectin type III"/>
    <property type="match status" value="1"/>
</dbReference>
<dbReference type="SMART" id="SM00060">
    <property type="entry name" value="FN3"/>
    <property type="match status" value="1"/>
</dbReference>
<dbReference type="Gene3D" id="2.60.40.10">
    <property type="entry name" value="Immunoglobulins"/>
    <property type="match status" value="5"/>
</dbReference>
<name>A0A1S4EQQ6_DIACI</name>
<dbReference type="KEGG" id="dci:103521536"/>
<keyword evidence="2" id="KW-0393">Immunoglobulin domain</keyword>
<organism evidence="5 6">
    <name type="scientific">Diaphorina citri</name>
    <name type="common">Asian citrus psyllid</name>
    <dbReference type="NCBI Taxonomy" id="121845"/>
    <lineage>
        <taxon>Eukaryota</taxon>
        <taxon>Metazoa</taxon>
        <taxon>Ecdysozoa</taxon>
        <taxon>Arthropoda</taxon>
        <taxon>Hexapoda</taxon>
        <taxon>Insecta</taxon>
        <taxon>Pterygota</taxon>
        <taxon>Neoptera</taxon>
        <taxon>Paraneoptera</taxon>
        <taxon>Hemiptera</taxon>
        <taxon>Sternorrhyncha</taxon>
        <taxon>Psylloidea</taxon>
        <taxon>Psyllidae</taxon>
        <taxon>Diaphorininae</taxon>
        <taxon>Diaphorina</taxon>
    </lineage>
</organism>
<dbReference type="SMART" id="SM00409">
    <property type="entry name" value="IG"/>
    <property type="match status" value="3"/>
</dbReference>